<gene>
    <name evidence="3" type="ORF">SAMN02745170_01678</name>
</gene>
<keyword evidence="2" id="KW-0732">Signal</keyword>
<feature type="signal peptide" evidence="2">
    <location>
        <begin position="1"/>
        <end position="23"/>
    </location>
</feature>
<feature type="chain" id="PRO_5013223350" evidence="2">
    <location>
        <begin position="24"/>
        <end position="627"/>
    </location>
</feature>
<organism evidence="3 4">
    <name type="scientific">Propionispora hippei DSM 15287</name>
    <dbReference type="NCBI Taxonomy" id="1123003"/>
    <lineage>
        <taxon>Bacteria</taxon>
        <taxon>Bacillati</taxon>
        <taxon>Bacillota</taxon>
        <taxon>Negativicutes</taxon>
        <taxon>Selenomonadales</taxon>
        <taxon>Sporomusaceae</taxon>
        <taxon>Propionispora</taxon>
    </lineage>
</organism>
<dbReference type="EMBL" id="FQZD01000011">
    <property type="protein sequence ID" value="SHJ06659.1"/>
    <property type="molecule type" value="Genomic_DNA"/>
</dbReference>
<dbReference type="Proteomes" id="UP000322917">
    <property type="component" value="Unassembled WGS sequence"/>
</dbReference>
<dbReference type="OrthoDB" id="1661840at2"/>
<evidence type="ECO:0000313" key="3">
    <source>
        <dbReference type="EMBL" id="SHJ06659.1"/>
    </source>
</evidence>
<dbReference type="RefSeq" id="WP_149734457.1">
    <property type="nucleotide sequence ID" value="NZ_FQZD01000011.1"/>
</dbReference>
<keyword evidence="4" id="KW-1185">Reference proteome</keyword>
<dbReference type="AlphaFoldDB" id="A0A1M6G9Q0"/>
<reference evidence="3 4" key="1">
    <citation type="submission" date="2016-11" db="EMBL/GenBank/DDBJ databases">
        <authorList>
            <person name="Varghese N."/>
            <person name="Submissions S."/>
        </authorList>
    </citation>
    <scope>NUCLEOTIDE SEQUENCE [LARGE SCALE GENOMIC DNA]</scope>
    <source>
        <strain evidence="3 4">DSM 15287</strain>
    </source>
</reference>
<keyword evidence="1" id="KW-0175">Coiled coil</keyword>
<evidence type="ECO:0000256" key="1">
    <source>
        <dbReference type="SAM" id="Coils"/>
    </source>
</evidence>
<feature type="coiled-coil region" evidence="1">
    <location>
        <begin position="192"/>
        <end position="268"/>
    </location>
</feature>
<protein>
    <submittedName>
        <fullName evidence="3">Uncharacterized protein</fullName>
    </submittedName>
</protein>
<evidence type="ECO:0000256" key="2">
    <source>
        <dbReference type="SAM" id="SignalP"/>
    </source>
</evidence>
<sequence length="627" mass="69107">MQKYYMIIAAFILCVFGQPLVEAGVPTAIDVADEAKNTGANLNAAAHSAEAAMQAAFERVAAKEAVKQALEALQEVLATAEKAQQEVGRAQANVKEKDAYVGEAAKQVAEAEGKERAAINRLTLALAAQTAAQERAAGYWRIAEQTANSVAQSANETDEPMSFADINEGNIDEIAGRADQRARRDNAKLELVAAARDRAETFQQEVDAAGENTEIAQAGKDAATDEKEQALDRLTDAKIALEDAEAVLKDAQRNLEDAKAVVRDAKAELDSRQSYVTLLNKEDAKIPIARSVLAASTYYSWKDNRGDQGHQFVSPYSFFYQHGNWETSFNTAYVISQHAAPQLTGSGRVSGWSDSDVAIAHTNGHGKYSVRYSLDVNMPTGKAALSGEKPIMNDDLVKYGTFGSGWNYTPGVAVSRKVSDKDTWTLATTYSFQGDYTLLNDVPNNRLSPGNIWTKTFQWQHLAPNWRLLGELSHVDYTDTQVGGADYVRDGDQLDTKLTYVKDLSHGQSLLLYYWNSHQQPDQSLAQQAGGSSRRGQYSGLMWSKPVQVGHTMRYSFDFMNKSGEAYDILTDSIFHNGKKYTGGIGYDVNISEKQTLSFDVQKIFMKNDPNVNYHGYNIMVKYSRNY</sequence>
<name>A0A1M6G9Q0_9FIRM</name>
<accession>A0A1M6G9Q0</accession>
<proteinExistence type="predicted"/>
<feature type="coiled-coil region" evidence="1">
    <location>
        <begin position="63"/>
        <end position="93"/>
    </location>
</feature>
<evidence type="ECO:0000313" key="4">
    <source>
        <dbReference type="Proteomes" id="UP000322917"/>
    </source>
</evidence>